<dbReference type="AlphaFoldDB" id="A0A6C0JRE7"/>
<organism evidence="2">
    <name type="scientific">viral metagenome</name>
    <dbReference type="NCBI Taxonomy" id="1070528"/>
    <lineage>
        <taxon>unclassified sequences</taxon>
        <taxon>metagenomes</taxon>
        <taxon>organismal metagenomes</taxon>
    </lineage>
</organism>
<protein>
    <submittedName>
        <fullName evidence="2">Uncharacterized protein</fullName>
    </submittedName>
</protein>
<reference evidence="2" key="1">
    <citation type="journal article" date="2020" name="Nature">
        <title>Giant virus diversity and host interactions through global metagenomics.</title>
        <authorList>
            <person name="Schulz F."/>
            <person name="Roux S."/>
            <person name="Paez-Espino D."/>
            <person name="Jungbluth S."/>
            <person name="Walsh D.A."/>
            <person name="Denef V.J."/>
            <person name="McMahon K.D."/>
            <person name="Konstantinidis K.T."/>
            <person name="Eloe-Fadrosh E.A."/>
            <person name="Kyrpides N.C."/>
            <person name="Woyke T."/>
        </authorList>
    </citation>
    <scope>NUCLEOTIDE SEQUENCE</scope>
    <source>
        <strain evidence="2">GVMAG-S-1038524-41</strain>
    </source>
</reference>
<dbReference type="EMBL" id="MN740670">
    <property type="protein sequence ID" value="QHU07007.1"/>
    <property type="molecule type" value="Genomic_DNA"/>
</dbReference>
<name>A0A6C0JRE7_9ZZZZ</name>
<evidence type="ECO:0000256" key="1">
    <source>
        <dbReference type="SAM" id="MobiDB-lite"/>
    </source>
</evidence>
<proteinExistence type="predicted"/>
<feature type="compositionally biased region" description="Basic residues" evidence="1">
    <location>
        <begin position="92"/>
        <end position="106"/>
    </location>
</feature>
<evidence type="ECO:0000313" key="2">
    <source>
        <dbReference type="EMBL" id="QHU07007.1"/>
    </source>
</evidence>
<accession>A0A6C0JRE7</accession>
<sequence>MSICVIYTSLSESDTKIPVGFIQKHYEMNTWLLTNGKKKQTYEIQRGGKVHSIWIWKEKTERWGRTATPSKKEAGEPSEKVESKSSKNDRKASRHANAKNSRLPRS</sequence>
<feature type="compositionally biased region" description="Basic and acidic residues" evidence="1">
    <location>
        <begin position="64"/>
        <end position="91"/>
    </location>
</feature>
<feature type="region of interest" description="Disordered" evidence="1">
    <location>
        <begin position="64"/>
        <end position="106"/>
    </location>
</feature>